<dbReference type="OrthoDB" id="6339452at2759"/>
<reference evidence="10" key="1">
    <citation type="submission" date="2021-12" db="EMBL/GenBank/DDBJ databases">
        <authorList>
            <person name="King R."/>
        </authorList>
    </citation>
    <scope>NUCLEOTIDE SEQUENCE</scope>
</reference>
<gene>
    <name evidence="10" type="ORF">CINC_LOCUS8706</name>
</gene>
<evidence type="ECO:0000256" key="3">
    <source>
        <dbReference type="ARBA" id="ARBA00022729"/>
    </source>
</evidence>
<evidence type="ECO:0000256" key="8">
    <source>
        <dbReference type="SAM" id="SignalP"/>
    </source>
</evidence>
<dbReference type="PRINTS" id="PR00722">
    <property type="entry name" value="CHYMOTRYPSIN"/>
</dbReference>
<evidence type="ECO:0000313" key="10">
    <source>
        <dbReference type="EMBL" id="CAH0599405.1"/>
    </source>
</evidence>
<dbReference type="EMBL" id="LR824031">
    <property type="protein sequence ID" value="CAH0599405.1"/>
    <property type="molecule type" value="Genomic_DNA"/>
</dbReference>
<evidence type="ECO:0000256" key="5">
    <source>
        <dbReference type="ARBA" id="ARBA00023240"/>
    </source>
</evidence>
<keyword evidence="2" id="KW-0800">Toxin</keyword>
<dbReference type="InterPro" id="IPR043504">
    <property type="entry name" value="Peptidase_S1_PA_chymotrypsin"/>
</dbReference>
<dbReference type="GO" id="GO:0006508">
    <property type="term" value="P:proteolysis"/>
    <property type="evidence" value="ECO:0007669"/>
    <property type="project" value="InterPro"/>
</dbReference>
<dbReference type="InterPro" id="IPR051333">
    <property type="entry name" value="CLIP_Serine_Protease"/>
</dbReference>
<keyword evidence="4" id="KW-1015">Disulfide bond</keyword>
<protein>
    <recommendedName>
        <fullName evidence="9">Peptidase S1 domain-containing protein</fullName>
    </recommendedName>
</protein>
<feature type="domain" description="Peptidase S1" evidence="9">
    <location>
        <begin position="155"/>
        <end position="393"/>
    </location>
</feature>
<dbReference type="InterPro" id="IPR022700">
    <property type="entry name" value="CLIP"/>
</dbReference>
<dbReference type="PANTHER" id="PTHR24260:SF147">
    <property type="entry name" value="EG:BACR7A4.3 PROTEIN-RELATED"/>
    <property type="match status" value="1"/>
</dbReference>
<evidence type="ECO:0000256" key="4">
    <source>
        <dbReference type="ARBA" id="ARBA00023157"/>
    </source>
</evidence>
<keyword evidence="5" id="KW-1199">Hemostasis impairing toxin</keyword>
<dbReference type="InterPro" id="IPR001254">
    <property type="entry name" value="Trypsin_dom"/>
</dbReference>
<dbReference type="AlphaFoldDB" id="A0A9P0BXX7"/>
<dbReference type="Proteomes" id="UP001154114">
    <property type="component" value="Chromosome 28"/>
</dbReference>
<evidence type="ECO:0000259" key="9">
    <source>
        <dbReference type="PROSITE" id="PS50240"/>
    </source>
</evidence>
<dbReference type="Gene3D" id="2.40.10.10">
    <property type="entry name" value="Trypsin-like serine proteases"/>
    <property type="match status" value="1"/>
</dbReference>
<dbReference type="GO" id="GO:0004252">
    <property type="term" value="F:serine-type endopeptidase activity"/>
    <property type="evidence" value="ECO:0007669"/>
    <property type="project" value="InterPro"/>
</dbReference>
<dbReference type="SMART" id="SM00020">
    <property type="entry name" value="Tryp_SPc"/>
    <property type="match status" value="1"/>
</dbReference>
<dbReference type="PROSITE" id="PS50240">
    <property type="entry name" value="TRYPSIN_DOM"/>
    <property type="match status" value="1"/>
</dbReference>
<keyword evidence="3 8" id="KW-0732">Signal</keyword>
<dbReference type="InterPro" id="IPR009003">
    <property type="entry name" value="Peptidase_S1_PA"/>
</dbReference>
<accession>A0A9P0BXX7</accession>
<dbReference type="GO" id="GO:0090729">
    <property type="term" value="F:toxin activity"/>
    <property type="evidence" value="ECO:0007669"/>
    <property type="project" value="UniProtKB-KW"/>
</dbReference>
<evidence type="ECO:0000256" key="2">
    <source>
        <dbReference type="ARBA" id="ARBA00022656"/>
    </source>
</evidence>
<proteinExistence type="predicted"/>
<evidence type="ECO:0000313" key="11">
    <source>
        <dbReference type="Proteomes" id="UP001154114"/>
    </source>
</evidence>
<keyword evidence="11" id="KW-1185">Reference proteome</keyword>
<dbReference type="Pfam" id="PF00089">
    <property type="entry name" value="Trypsin"/>
    <property type="match status" value="1"/>
</dbReference>
<evidence type="ECO:0000256" key="1">
    <source>
        <dbReference type="ARBA" id="ARBA00004239"/>
    </source>
</evidence>
<evidence type="ECO:0000256" key="7">
    <source>
        <dbReference type="ARBA" id="ARBA00084094"/>
    </source>
</evidence>
<dbReference type="FunFam" id="2.40.10.10:FF:000068">
    <property type="entry name" value="transmembrane protease serine 2"/>
    <property type="match status" value="1"/>
</dbReference>
<organism evidence="10 11">
    <name type="scientific">Chrysodeixis includens</name>
    <name type="common">Soybean looper</name>
    <name type="synonym">Pseudoplusia includens</name>
    <dbReference type="NCBI Taxonomy" id="689277"/>
    <lineage>
        <taxon>Eukaryota</taxon>
        <taxon>Metazoa</taxon>
        <taxon>Ecdysozoa</taxon>
        <taxon>Arthropoda</taxon>
        <taxon>Hexapoda</taxon>
        <taxon>Insecta</taxon>
        <taxon>Pterygota</taxon>
        <taxon>Neoptera</taxon>
        <taxon>Endopterygota</taxon>
        <taxon>Lepidoptera</taxon>
        <taxon>Glossata</taxon>
        <taxon>Ditrysia</taxon>
        <taxon>Noctuoidea</taxon>
        <taxon>Noctuidae</taxon>
        <taxon>Plusiinae</taxon>
        <taxon>Chrysodeixis</taxon>
    </lineage>
</organism>
<sequence length="395" mass="44513">MFKLIILCVVFVFSEAGNIERCMKNGKVGTCKPLLSCRTAIEDLKNKIHPKICSFDKMDPIVCCLDDVVGTLPVPLTTTTESSVSIPQPYPDYDYQIPETNGTCPPLPPGLSANKTRQRAFNRCIEYQDKYIYPCEQGVPGRVNKCHYDPVPLILVGPDRLYDLPHMVQIGFGSPEELQWLCGGALISEKHILTVAHCSQNRQLGPPTHILVGAFRRARVEEIKKVYKIKKITTHPQYKAPGKYHDIALLETENVIKLDQYVVPACLPVGDDVNDDRVIAAGWGHNQMSSSESSQQWYMKKFTKEHCTEVYPPTRQYNRGFDPQSQSCYGEVDSSQKSCLSKSGSPIQIKNRQIHCMYTVVGVTLFQGICLSGEPRIFTRVANYVPWIENIVWPN</sequence>
<keyword evidence="7" id="KW-1205">Fibrinolytic toxin</keyword>
<comment type="subcellular location">
    <subcellularLocation>
        <location evidence="1">Secreted</location>
        <location evidence="1">Extracellular space</location>
    </subcellularLocation>
</comment>
<dbReference type="SMART" id="SM00680">
    <property type="entry name" value="CLIP"/>
    <property type="match status" value="1"/>
</dbReference>
<dbReference type="PANTHER" id="PTHR24260">
    <property type="match status" value="1"/>
</dbReference>
<dbReference type="SUPFAM" id="SSF50494">
    <property type="entry name" value="Trypsin-like serine proteases"/>
    <property type="match status" value="1"/>
</dbReference>
<feature type="signal peptide" evidence="8">
    <location>
        <begin position="1"/>
        <end position="16"/>
    </location>
</feature>
<dbReference type="GO" id="GO:0005576">
    <property type="term" value="C:extracellular region"/>
    <property type="evidence" value="ECO:0007669"/>
    <property type="project" value="UniProtKB-SubCell"/>
</dbReference>
<comment type="function">
    <text evidence="6">Fibrinolytic activity; shows preferential cleavage of Arg-Gly bonds in all three fibrinogen chains. Contact with the caterpillars causes severe bleeding, due the anticoagulant effect of the protein.</text>
</comment>
<dbReference type="InterPro" id="IPR001314">
    <property type="entry name" value="Peptidase_S1A"/>
</dbReference>
<feature type="chain" id="PRO_5040133027" description="Peptidase S1 domain-containing protein" evidence="8">
    <location>
        <begin position="17"/>
        <end position="395"/>
    </location>
</feature>
<name>A0A9P0BXX7_CHRIL</name>
<dbReference type="CDD" id="cd00190">
    <property type="entry name" value="Tryp_SPc"/>
    <property type="match status" value="1"/>
</dbReference>
<evidence type="ECO:0000256" key="6">
    <source>
        <dbReference type="ARBA" id="ARBA00055534"/>
    </source>
</evidence>